<keyword evidence="2" id="KW-1185">Reference proteome</keyword>
<evidence type="ECO:0008006" key="3">
    <source>
        <dbReference type="Google" id="ProtNLM"/>
    </source>
</evidence>
<protein>
    <recommendedName>
        <fullName evidence="3">Outer membrane protein beta-barrel domain-containing protein</fullName>
    </recommendedName>
</protein>
<evidence type="ECO:0000313" key="2">
    <source>
        <dbReference type="Proteomes" id="UP001595814"/>
    </source>
</evidence>
<reference evidence="2" key="1">
    <citation type="journal article" date="2019" name="Int. J. Syst. Evol. Microbiol.">
        <title>The Global Catalogue of Microorganisms (GCM) 10K type strain sequencing project: providing services to taxonomists for standard genome sequencing and annotation.</title>
        <authorList>
            <consortium name="The Broad Institute Genomics Platform"/>
            <consortium name="The Broad Institute Genome Sequencing Center for Infectious Disease"/>
            <person name="Wu L."/>
            <person name="Ma J."/>
        </authorList>
    </citation>
    <scope>NUCLEOTIDE SEQUENCE [LARGE SCALE GENOMIC DNA]</scope>
    <source>
        <strain evidence="2">CECT 7477</strain>
    </source>
</reference>
<dbReference type="Proteomes" id="UP001595814">
    <property type="component" value="Unassembled WGS sequence"/>
</dbReference>
<dbReference type="Gene3D" id="2.40.160.60">
    <property type="entry name" value="Outer membrane protein transport protein (OMPP1/FadL/TodX)"/>
    <property type="match status" value="1"/>
</dbReference>
<accession>A0ABV8JP99</accession>
<dbReference type="EMBL" id="JBHSAW010000004">
    <property type="protein sequence ID" value="MFC4096179.1"/>
    <property type="molecule type" value="Genomic_DNA"/>
</dbReference>
<name>A0ABV8JP99_9FLAO</name>
<gene>
    <name evidence="1" type="ORF">ACFOUT_09850</name>
</gene>
<dbReference type="RefSeq" id="WP_192460215.1">
    <property type="nucleotide sequence ID" value="NZ_JACYFJ010000001.1"/>
</dbReference>
<organism evidence="1 2">
    <name type="scientific">Euzebyella saccharophila</name>
    <dbReference type="NCBI Taxonomy" id="679664"/>
    <lineage>
        <taxon>Bacteria</taxon>
        <taxon>Pseudomonadati</taxon>
        <taxon>Bacteroidota</taxon>
        <taxon>Flavobacteriia</taxon>
        <taxon>Flavobacteriales</taxon>
        <taxon>Flavobacteriaceae</taxon>
        <taxon>Euzebyella</taxon>
    </lineage>
</organism>
<comment type="caution">
    <text evidence="1">The sequence shown here is derived from an EMBL/GenBank/DDBJ whole genome shotgun (WGS) entry which is preliminary data.</text>
</comment>
<proteinExistence type="predicted"/>
<evidence type="ECO:0000313" key="1">
    <source>
        <dbReference type="EMBL" id="MFC4096179.1"/>
    </source>
</evidence>
<sequence length="121" mass="14009">MSERTMANKQIDRAKNQSIYAVGLEYEKNSDSFKYVDRIQYRLGYNYDTGYLSMNGTKIDGYSFTAGIGLPVGQGWKSRLNLSYSYGSQGQIQNIMIRENFHLVTLNLGLKDVWFQKRRIN</sequence>